<protein>
    <recommendedName>
        <fullName evidence="3">Intraflagellar transport protein 46 homolog</fullName>
    </recommendedName>
</protein>
<dbReference type="GO" id="GO:0060271">
    <property type="term" value="P:cilium assembly"/>
    <property type="evidence" value="ECO:0007669"/>
    <property type="project" value="TreeGrafter"/>
</dbReference>
<dbReference type="WBParaSite" id="ASIM_0000704201-mRNA-1">
    <property type="protein sequence ID" value="ASIM_0000704201-mRNA-1"/>
    <property type="gene ID" value="ASIM_0000704201"/>
</dbReference>
<evidence type="ECO:0000256" key="1">
    <source>
        <dbReference type="ARBA" id="ARBA00004120"/>
    </source>
</evidence>
<comment type="subcellular location">
    <subcellularLocation>
        <location evidence="1">Cytoplasm</location>
        <location evidence="1">Cytoskeleton</location>
        <location evidence="1">Cilium basal body</location>
    </subcellularLocation>
</comment>
<evidence type="ECO:0000256" key="3">
    <source>
        <dbReference type="ARBA" id="ARBA00017206"/>
    </source>
</evidence>
<dbReference type="AlphaFoldDB" id="A0A0M3JHD0"/>
<keyword evidence="4" id="KW-0963">Cytoplasm</keyword>
<evidence type="ECO:0000256" key="5">
    <source>
        <dbReference type="ARBA" id="ARBA00023069"/>
    </source>
</evidence>
<evidence type="ECO:0000313" key="8">
    <source>
        <dbReference type="WBParaSite" id="ASIM_0000704201-mRNA-1"/>
    </source>
</evidence>
<dbReference type="InterPro" id="IPR022088">
    <property type="entry name" value="Intraflagellar_transp_cmplxB"/>
</dbReference>
<keyword evidence="5" id="KW-0969">Cilium</keyword>
<comment type="similarity">
    <text evidence="2">Belongs to the IFT46 family.</text>
</comment>
<dbReference type="GO" id="GO:0005815">
    <property type="term" value="C:microtubule organizing center"/>
    <property type="evidence" value="ECO:0007669"/>
    <property type="project" value="TreeGrafter"/>
</dbReference>
<sequence>LLDYIPAVGDIDAFIKIPRPDEVEDNLGLTVLDEPSAKQSDPTILGMQLRNDAKDVITSDAPVKKLDRADKNTREIEQWVTNIK</sequence>
<dbReference type="PANTHER" id="PTHR13376">
    <property type="entry name" value="INTRAFLAGELLAR TRANSPORT PROTEIN 46 HOMOLOG"/>
    <property type="match status" value="1"/>
</dbReference>
<dbReference type="GO" id="GO:0030992">
    <property type="term" value="C:intraciliary transport particle B"/>
    <property type="evidence" value="ECO:0007669"/>
    <property type="project" value="TreeGrafter"/>
</dbReference>
<name>A0A0M3JHD0_ANISI</name>
<keyword evidence="7" id="KW-0966">Cell projection</keyword>
<dbReference type="GO" id="GO:0031514">
    <property type="term" value="C:motile cilium"/>
    <property type="evidence" value="ECO:0007669"/>
    <property type="project" value="TreeGrafter"/>
</dbReference>
<dbReference type="GO" id="GO:0042073">
    <property type="term" value="P:intraciliary transport"/>
    <property type="evidence" value="ECO:0007669"/>
    <property type="project" value="InterPro"/>
</dbReference>
<accession>A0A0M3JHD0</accession>
<evidence type="ECO:0000256" key="7">
    <source>
        <dbReference type="ARBA" id="ARBA00023273"/>
    </source>
</evidence>
<proteinExistence type="inferred from homology"/>
<dbReference type="PANTHER" id="PTHR13376:SF0">
    <property type="entry name" value="INTRAFLAGELLAR TRANSPORT PROTEIN 46 HOMOLOG"/>
    <property type="match status" value="1"/>
</dbReference>
<evidence type="ECO:0000256" key="2">
    <source>
        <dbReference type="ARBA" id="ARBA00007700"/>
    </source>
</evidence>
<evidence type="ECO:0000256" key="6">
    <source>
        <dbReference type="ARBA" id="ARBA00023212"/>
    </source>
</evidence>
<organism evidence="8">
    <name type="scientific">Anisakis simplex</name>
    <name type="common">Herring worm</name>
    <dbReference type="NCBI Taxonomy" id="6269"/>
    <lineage>
        <taxon>Eukaryota</taxon>
        <taxon>Metazoa</taxon>
        <taxon>Ecdysozoa</taxon>
        <taxon>Nematoda</taxon>
        <taxon>Chromadorea</taxon>
        <taxon>Rhabditida</taxon>
        <taxon>Spirurina</taxon>
        <taxon>Ascaridomorpha</taxon>
        <taxon>Ascaridoidea</taxon>
        <taxon>Anisakidae</taxon>
        <taxon>Anisakis</taxon>
        <taxon>Anisakis simplex complex</taxon>
    </lineage>
</organism>
<evidence type="ECO:0000256" key="4">
    <source>
        <dbReference type="ARBA" id="ARBA00022490"/>
    </source>
</evidence>
<keyword evidence="6" id="KW-0206">Cytoskeleton</keyword>
<reference evidence="8" key="1">
    <citation type="submission" date="2017-02" db="UniProtKB">
        <authorList>
            <consortium name="WormBaseParasite"/>
        </authorList>
    </citation>
    <scope>IDENTIFICATION</scope>
</reference>
<dbReference type="Pfam" id="PF12317">
    <property type="entry name" value="IFT46_B_C"/>
    <property type="match status" value="1"/>
</dbReference>